<keyword evidence="2" id="KW-1185">Reference proteome</keyword>
<proteinExistence type="predicted"/>
<dbReference type="RefSeq" id="WP_108432288.1">
    <property type="nucleotide sequence ID" value="NZ_CP026947.1"/>
</dbReference>
<accession>A0A2U1T4T8</accession>
<comment type="caution">
    <text evidence="1">The sequence shown here is derived from an EMBL/GenBank/DDBJ whole genome shotgun (WGS) entry which is preliminary data.</text>
</comment>
<evidence type="ECO:0008006" key="3">
    <source>
        <dbReference type="Google" id="ProtNLM"/>
    </source>
</evidence>
<sequence length="309" mass="34631">MHNWTAHFKLLELRKVKLSNDFVYQQLHEGKLIRLTGEIAMPADRYEELPPWQRATAMAMAVGKTVDKAVVSGVAAALLHGLPVLSYDGPIDLTLPSGKQPAPHLVPPGRRYHSAALPKEHIIEVRGVRVTTLARTILDITRWEGIIARVIALEGVLHRHPHLSLETLRHSAFGRPHPGSRAVREVFHLARPGIESPLESWARVLILQSDLECTVRTQVKIGAHRVDMLIDDHIIVEVDGAFKYDGTTFGKTDDVLRMERKREKDLQNRGFWVLRVERDDLIERPDGTVPLIEMLRGALARGRGLGLGA</sequence>
<gene>
    <name evidence="1" type="ORF">DF222_09780</name>
</gene>
<evidence type="ECO:0000313" key="2">
    <source>
        <dbReference type="Proteomes" id="UP000244989"/>
    </source>
</evidence>
<dbReference type="AlphaFoldDB" id="A0A2U1T4T8"/>
<evidence type="ECO:0000313" key="1">
    <source>
        <dbReference type="EMBL" id="PWC01017.1"/>
    </source>
</evidence>
<organism evidence="1 2">
    <name type="scientific">Corynebacterium yudongzhengii</name>
    <dbReference type="NCBI Taxonomy" id="2080740"/>
    <lineage>
        <taxon>Bacteria</taxon>
        <taxon>Bacillati</taxon>
        <taxon>Actinomycetota</taxon>
        <taxon>Actinomycetes</taxon>
        <taxon>Mycobacteriales</taxon>
        <taxon>Corynebacteriaceae</taxon>
        <taxon>Corynebacterium</taxon>
    </lineage>
</organism>
<name>A0A2U1T4T8_9CORY</name>
<protein>
    <recommendedName>
        <fullName evidence="3">DUF559 domain-containing protein</fullName>
    </recommendedName>
</protein>
<reference evidence="2" key="1">
    <citation type="submission" date="2018-04" db="EMBL/GenBank/DDBJ databases">
        <authorList>
            <person name="Liu S."/>
            <person name="Wang Z."/>
            <person name="Li J."/>
        </authorList>
    </citation>
    <scope>NUCLEOTIDE SEQUENCE [LARGE SCALE GENOMIC DNA]</scope>
    <source>
        <strain evidence="2">2189</strain>
    </source>
</reference>
<dbReference type="KEGG" id="cyz:C3B44_10330"/>
<dbReference type="OrthoDB" id="4775361at2"/>
<dbReference type="Gene3D" id="3.40.960.10">
    <property type="entry name" value="VSR Endonuclease"/>
    <property type="match status" value="1"/>
</dbReference>
<dbReference type="Proteomes" id="UP000244989">
    <property type="component" value="Unassembled WGS sequence"/>
</dbReference>
<dbReference type="EMBL" id="QEEZ01000021">
    <property type="protein sequence ID" value="PWC01017.1"/>
    <property type="molecule type" value="Genomic_DNA"/>
</dbReference>